<dbReference type="GO" id="GO:0030488">
    <property type="term" value="P:tRNA methylation"/>
    <property type="evidence" value="ECO:0007669"/>
    <property type="project" value="TreeGrafter"/>
</dbReference>
<accession>A0A2G3EBI6</accession>
<keyword evidence="3 10" id="KW-0819">tRNA processing</keyword>
<dbReference type="EMBL" id="PDYH01000017">
    <property type="protein sequence ID" value="PHU40604.1"/>
    <property type="molecule type" value="Genomic_DNA"/>
</dbReference>
<dbReference type="CDD" id="cd14858">
    <property type="entry name" value="TrmE_N"/>
    <property type="match status" value="1"/>
</dbReference>
<dbReference type="GO" id="GO:0003924">
    <property type="term" value="F:GTPase activity"/>
    <property type="evidence" value="ECO:0007669"/>
    <property type="project" value="UniProtKB-UniRule"/>
</dbReference>
<dbReference type="PROSITE" id="PS51709">
    <property type="entry name" value="G_TRME"/>
    <property type="match status" value="1"/>
</dbReference>
<evidence type="ECO:0000313" key="14">
    <source>
        <dbReference type="Proteomes" id="UP000224317"/>
    </source>
</evidence>
<feature type="binding site" evidence="10">
    <location>
        <position position="250"/>
    </location>
    <ligand>
        <name>K(+)</name>
        <dbReference type="ChEBI" id="CHEBI:29103"/>
    </ligand>
</feature>
<feature type="binding site" evidence="10">
    <location>
        <position position="233"/>
    </location>
    <ligand>
        <name>Mg(2+)</name>
        <dbReference type="ChEBI" id="CHEBI:18420"/>
    </ligand>
</feature>
<dbReference type="GO" id="GO:0042802">
    <property type="term" value="F:identical protein binding"/>
    <property type="evidence" value="ECO:0007669"/>
    <property type="project" value="UniProtKB-ARBA"/>
</dbReference>
<evidence type="ECO:0000256" key="8">
    <source>
        <dbReference type="ARBA" id="ARBA00022958"/>
    </source>
</evidence>
<feature type="binding site" evidence="10">
    <location>
        <position position="456"/>
    </location>
    <ligand>
        <name>(6S)-5-formyl-5,6,7,8-tetrahydrofolate</name>
        <dbReference type="ChEBI" id="CHEBI:57457"/>
    </ligand>
</feature>
<dbReference type="InterPro" id="IPR027368">
    <property type="entry name" value="MnmE_dom2"/>
</dbReference>
<evidence type="ECO:0000259" key="12">
    <source>
        <dbReference type="PROSITE" id="PS51709"/>
    </source>
</evidence>
<keyword evidence="7 10" id="KW-0460">Magnesium</keyword>
<dbReference type="SUPFAM" id="SSF52540">
    <property type="entry name" value="P-loop containing nucleoside triphosphate hydrolases"/>
    <property type="match status" value="1"/>
</dbReference>
<dbReference type="Gene3D" id="1.20.120.430">
    <property type="entry name" value="tRNA modification GTPase MnmE domain 2"/>
    <property type="match status" value="1"/>
</dbReference>
<keyword evidence="8 10" id="KW-0630">Potassium</keyword>
<dbReference type="GO" id="GO:0046872">
    <property type="term" value="F:metal ion binding"/>
    <property type="evidence" value="ECO:0007669"/>
    <property type="project" value="UniProtKB-KW"/>
</dbReference>
<evidence type="ECO:0000256" key="3">
    <source>
        <dbReference type="ARBA" id="ARBA00022694"/>
    </source>
</evidence>
<dbReference type="Gene3D" id="3.30.1360.120">
    <property type="entry name" value="Probable tRNA modification gtpase trme, domain 1"/>
    <property type="match status" value="1"/>
</dbReference>
<dbReference type="Pfam" id="PF12631">
    <property type="entry name" value="MnmE_helical"/>
    <property type="match status" value="1"/>
</dbReference>
<feature type="binding site" evidence="10">
    <location>
        <position position="248"/>
    </location>
    <ligand>
        <name>K(+)</name>
        <dbReference type="ChEBI" id="CHEBI:29103"/>
    </ligand>
</feature>
<sequence length="456" mass="50514">MYQSDTICAIATSLNSSGIGIIRISGEDAISFADSIFRGKNKLADCETHTIQYGHIYDNEELVDEVLVLIMRRPRSYTTEDVIEIHCHGGILVLKKVLSLLVSVGCRIAEPGEFTKRAFLNGRIDLSEAESIMDLISSNSELAMKNSVKQLSGSLRDIIVDLRDKILYETAYIESALDDPEHYDLTGYPDDLKNKVDSMISRIDDLINSFNSGHILKEGINTLILGKPNAGKSSLLNTLSRRERAIVTDIPGTTRDTLEEQITINGVSLNIIDTAGIRETDDIVEKIGVDKALDSIDDADLILFVIDSSRPLDGDDEFIISKIIDKKVIILLNKSDLLSVITEEDICNKYNKPVISFSSVSLDGLKTLESTITDMFFSGQVKSDETLYITNSRHASCLVNAKNSLSNVLMSIDNMMPEDFFSIDLMDAYNFLGEITGETIEDDLANKIFSEFCMGK</sequence>
<dbReference type="InterPro" id="IPR027417">
    <property type="entry name" value="P-loop_NTPase"/>
</dbReference>
<dbReference type="InterPro" id="IPR018948">
    <property type="entry name" value="GTP-bd_TrmE_N"/>
</dbReference>
<evidence type="ECO:0000256" key="6">
    <source>
        <dbReference type="ARBA" id="ARBA00022801"/>
    </source>
</evidence>
<dbReference type="Pfam" id="PF01926">
    <property type="entry name" value="MMR_HSR1"/>
    <property type="match status" value="1"/>
</dbReference>
<evidence type="ECO:0000256" key="9">
    <source>
        <dbReference type="ARBA" id="ARBA00023134"/>
    </source>
</evidence>
<name>A0A2G3EBI6_9FIRM</name>
<gene>
    <name evidence="10" type="primary">mnmE</name>
    <name evidence="10" type="synonym">trmE</name>
    <name evidence="13" type="ORF">CSX00_05205</name>
</gene>
<dbReference type="InterPro" id="IPR031168">
    <property type="entry name" value="G_TrmE"/>
</dbReference>
<dbReference type="PRINTS" id="PR00326">
    <property type="entry name" value="GTP1OBG"/>
</dbReference>
<feature type="binding site" evidence="10">
    <location>
        <begin position="248"/>
        <end position="254"/>
    </location>
    <ligand>
        <name>GTP</name>
        <dbReference type="ChEBI" id="CHEBI:37565"/>
    </ligand>
</feature>
<feature type="binding site" evidence="10">
    <location>
        <begin position="229"/>
        <end position="234"/>
    </location>
    <ligand>
        <name>GTP</name>
        <dbReference type="ChEBI" id="CHEBI:37565"/>
    </ligand>
</feature>
<evidence type="ECO:0000256" key="1">
    <source>
        <dbReference type="ARBA" id="ARBA00011043"/>
    </source>
</evidence>
<evidence type="ECO:0000256" key="10">
    <source>
        <dbReference type="HAMAP-Rule" id="MF_00379"/>
    </source>
</evidence>
<dbReference type="InterPro" id="IPR025867">
    <property type="entry name" value="MnmE_helical"/>
</dbReference>
<comment type="caution">
    <text evidence="13">The sequence shown here is derived from an EMBL/GenBank/DDBJ whole genome shotgun (WGS) entry which is preliminary data.</text>
</comment>
<evidence type="ECO:0000313" key="13">
    <source>
        <dbReference type="EMBL" id="PHU40604.1"/>
    </source>
</evidence>
<dbReference type="EC" id="3.6.-.-" evidence="10"/>
<dbReference type="Proteomes" id="UP000224317">
    <property type="component" value="Unassembled WGS sequence"/>
</dbReference>
<dbReference type="GO" id="GO:0002098">
    <property type="term" value="P:tRNA wobble uridine modification"/>
    <property type="evidence" value="ECO:0007669"/>
    <property type="project" value="TreeGrafter"/>
</dbReference>
<dbReference type="Gene3D" id="3.40.50.300">
    <property type="entry name" value="P-loop containing nucleotide triphosphate hydrolases"/>
    <property type="match status" value="1"/>
</dbReference>
<evidence type="ECO:0000256" key="4">
    <source>
        <dbReference type="ARBA" id="ARBA00022723"/>
    </source>
</evidence>
<dbReference type="PANTHER" id="PTHR42714:SF2">
    <property type="entry name" value="TRNA MODIFICATION GTPASE GTPBP3, MITOCHONDRIAL"/>
    <property type="match status" value="1"/>
</dbReference>
<reference evidence="13" key="1">
    <citation type="submission" date="2017-10" db="EMBL/GenBank/DDBJ databases">
        <title>Resolving the taxonomy of Roseburia spp., Eubacterium rectale and Agathobacter spp. through phylogenomic analysis.</title>
        <authorList>
            <person name="Sheridan P.O."/>
            <person name="Walker A.W."/>
            <person name="Duncan S.H."/>
            <person name="Scott K.P."/>
            <person name="Toole P.W.O."/>
            <person name="Luis P."/>
            <person name="Flint H.J."/>
        </authorList>
    </citation>
    <scope>NUCLEOTIDE SEQUENCE [LARGE SCALE GENOMIC DNA]</scope>
    <source>
        <strain evidence="13">JK10</strain>
    </source>
</reference>
<dbReference type="NCBIfam" id="TIGR00450">
    <property type="entry name" value="mnmE_trmE_thdF"/>
    <property type="match status" value="1"/>
</dbReference>
<dbReference type="NCBIfam" id="TIGR00231">
    <property type="entry name" value="small_GTP"/>
    <property type="match status" value="1"/>
</dbReference>
<comment type="cofactor">
    <cofactor evidence="10">
        <name>K(+)</name>
        <dbReference type="ChEBI" id="CHEBI:29103"/>
    </cofactor>
    <text evidence="10">Binds 1 potassium ion per subunit.</text>
</comment>
<feature type="binding site" evidence="10">
    <location>
        <position position="84"/>
    </location>
    <ligand>
        <name>(6S)-5-formyl-5,6,7,8-tetrahydrofolate</name>
        <dbReference type="ChEBI" id="CHEBI:57457"/>
    </ligand>
</feature>
<protein>
    <recommendedName>
        <fullName evidence="10">tRNA modification GTPase MnmE</fullName>
        <ecNumber evidence="10">3.6.-.-</ecNumber>
    </recommendedName>
</protein>
<dbReference type="InterPro" id="IPR027266">
    <property type="entry name" value="TrmE/GcvT-like"/>
</dbReference>
<keyword evidence="4 10" id="KW-0479">Metal-binding</keyword>
<dbReference type="InterPro" id="IPR005225">
    <property type="entry name" value="Small_GTP-bd"/>
</dbReference>
<dbReference type="HAMAP" id="MF_00379">
    <property type="entry name" value="GTPase_MnmE"/>
    <property type="match status" value="1"/>
</dbReference>
<feature type="binding site" evidence="10">
    <location>
        <begin position="273"/>
        <end position="276"/>
    </location>
    <ligand>
        <name>GTP</name>
        <dbReference type="ChEBI" id="CHEBI:37565"/>
    </ligand>
</feature>
<dbReference type="AlphaFoldDB" id="A0A2G3EBI6"/>
<keyword evidence="6 10" id="KW-0378">Hydrolase</keyword>
<dbReference type="RefSeq" id="WP_099413045.1">
    <property type="nucleotide sequence ID" value="NZ_PDYH01000017.1"/>
</dbReference>
<keyword evidence="14" id="KW-1185">Reference proteome</keyword>
<dbReference type="GO" id="GO:0005829">
    <property type="term" value="C:cytosol"/>
    <property type="evidence" value="ECO:0007669"/>
    <property type="project" value="TreeGrafter"/>
</dbReference>
<feature type="binding site" evidence="10">
    <location>
        <position position="229"/>
    </location>
    <ligand>
        <name>K(+)</name>
        <dbReference type="ChEBI" id="CHEBI:29103"/>
    </ligand>
</feature>
<dbReference type="FunFam" id="3.40.50.300:FF:000494">
    <property type="entry name" value="tRNA modification GTPase MnmE"/>
    <property type="match status" value="1"/>
</dbReference>
<comment type="similarity">
    <text evidence="1 10 11">Belongs to the TRAFAC class TrmE-Era-EngA-EngB-Septin-like GTPase superfamily. TrmE GTPase family.</text>
</comment>
<comment type="caution">
    <text evidence="10">Lacks conserved residue(s) required for the propagation of feature annotation.</text>
</comment>
<evidence type="ECO:0000256" key="2">
    <source>
        <dbReference type="ARBA" id="ARBA00022490"/>
    </source>
</evidence>
<evidence type="ECO:0000256" key="5">
    <source>
        <dbReference type="ARBA" id="ARBA00022741"/>
    </source>
</evidence>
<feature type="binding site" evidence="10">
    <location>
        <position position="254"/>
    </location>
    <ligand>
        <name>Mg(2+)</name>
        <dbReference type="ChEBI" id="CHEBI:18420"/>
    </ligand>
</feature>
<dbReference type="PANTHER" id="PTHR42714">
    <property type="entry name" value="TRNA MODIFICATION GTPASE GTPBP3"/>
    <property type="match status" value="1"/>
</dbReference>
<dbReference type="InterPro" id="IPR004520">
    <property type="entry name" value="GTPase_MnmE"/>
</dbReference>
<evidence type="ECO:0000256" key="11">
    <source>
        <dbReference type="RuleBase" id="RU003313"/>
    </source>
</evidence>
<dbReference type="Pfam" id="PF10396">
    <property type="entry name" value="TrmE_N"/>
    <property type="match status" value="1"/>
</dbReference>
<feature type="domain" description="TrmE-type G" evidence="12">
    <location>
        <begin position="219"/>
        <end position="377"/>
    </location>
</feature>
<keyword evidence="2 10" id="KW-0963">Cytoplasm</keyword>
<feature type="binding site" evidence="10">
    <location>
        <position position="23"/>
    </location>
    <ligand>
        <name>(6S)-5-formyl-5,6,7,8-tetrahydrofolate</name>
        <dbReference type="ChEBI" id="CHEBI:57457"/>
    </ligand>
</feature>
<dbReference type="STRING" id="46206.SAMN02910377_01745"/>
<comment type="function">
    <text evidence="10">Exhibits a very high intrinsic GTPase hydrolysis rate. Involved in the addition of a carboxymethylaminomethyl (cmnm) group at the wobble position (U34) of certain tRNAs, forming tRNA-cmnm(5)s(2)U34.</text>
</comment>
<dbReference type="NCBIfam" id="NF003661">
    <property type="entry name" value="PRK05291.1-3"/>
    <property type="match status" value="1"/>
</dbReference>
<keyword evidence="5 10" id="KW-0547">Nucleotide-binding</keyword>
<dbReference type="CDD" id="cd04164">
    <property type="entry name" value="trmE"/>
    <property type="match status" value="1"/>
</dbReference>
<feature type="binding site" evidence="10">
    <location>
        <position position="123"/>
    </location>
    <ligand>
        <name>(6S)-5-formyl-5,6,7,8-tetrahydrofolate</name>
        <dbReference type="ChEBI" id="CHEBI:57457"/>
    </ligand>
</feature>
<comment type="subcellular location">
    <subcellularLocation>
        <location evidence="10">Cytoplasm</location>
    </subcellularLocation>
</comment>
<dbReference type="FunFam" id="3.30.1360.120:FF:000003">
    <property type="entry name" value="tRNA modification GTPase MnmE"/>
    <property type="match status" value="1"/>
</dbReference>
<feature type="binding site" evidence="10">
    <location>
        <position position="253"/>
    </location>
    <ligand>
        <name>K(+)</name>
        <dbReference type="ChEBI" id="CHEBI:29103"/>
    </ligand>
</feature>
<dbReference type="GO" id="GO:0005525">
    <property type="term" value="F:GTP binding"/>
    <property type="evidence" value="ECO:0007669"/>
    <property type="project" value="UniProtKB-UniRule"/>
</dbReference>
<organism evidence="13 14">
    <name type="scientific">Pseudobutyrivibrio ruminis</name>
    <dbReference type="NCBI Taxonomy" id="46206"/>
    <lineage>
        <taxon>Bacteria</taxon>
        <taxon>Bacillati</taxon>
        <taxon>Bacillota</taxon>
        <taxon>Clostridia</taxon>
        <taxon>Lachnospirales</taxon>
        <taxon>Lachnospiraceae</taxon>
        <taxon>Pseudobutyrivibrio</taxon>
    </lineage>
</organism>
<proteinExistence type="inferred from homology"/>
<dbReference type="InterPro" id="IPR006073">
    <property type="entry name" value="GTP-bd"/>
</dbReference>
<comment type="subunit">
    <text evidence="10">Homodimer. Heterotetramer of two MnmE and two MnmG subunits.</text>
</comment>
<keyword evidence="9 10" id="KW-0342">GTP-binding</keyword>
<evidence type="ECO:0000256" key="7">
    <source>
        <dbReference type="ARBA" id="ARBA00022842"/>
    </source>
</evidence>